<feature type="transmembrane region" description="Helical" evidence="1">
    <location>
        <begin position="200"/>
        <end position="220"/>
    </location>
</feature>
<feature type="transmembrane region" description="Helical" evidence="1">
    <location>
        <begin position="227"/>
        <end position="243"/>
    </location>
</feature>
<proteinExistence type="predicted"/>
<feature type="transmembrane region" description="Helical" evidence="1">
    <location>
        <begin position="162"/>
        <end position="180"/>
    </location>
</feature>
<feature type="transmembrane region" description="Helical" evidence="1">
    <location>
        <begin position="325"/>
        <end position="342"/>
    </location>
</feature>
<accession>A0A9D5JZL1</accession>
<keyword evidence="1" id="KW-0812">Transmembrane</keyword>
<gene>
    <name evidence="2" type="ORF">GF339_21250</name>
</gene>
<reference evidence="2" key="1">
    <citation type="submission" date="2019-11" db="EMBL/GenBank/DDBJ databases">
        <title>Microbial mats filling the niche in hypersaline microbial mats.</title>
        <authorList>
            <person name="Wong H.L."/>
            <person name="Macleod F.I."/>
            <person name="White R.A. III"/>
            <person name="Burns B.P."/>
        </authorList>
    </citation>
    <scope>NUCLEOTIDE SEQUENCE</scope>
    <source>
        <strain evidence="2">Rbin_158</strain>
    </source>
</reference>
<dbReference type="Proteomes" id="UP000649604">
    <property type="component" value="Unassembled WGS sequence"/>
</dbReference>
<name>A0A9D5JZL1_9BACT</name>
<feature type="transmembrane region" description="Helical" evidence="1">
    <location>
        <begin position="6"/>
        <end position="26"/>
    </location>
</feature>
<feature type="transmembrane region" description="Helical" evidence="1">
    <location>
        <begin position="255"/>
        <end position="281"/>
    </location>
</feature>
<feature type="transmembrane region" description="Helical" evidence="1">
    <location>
        <begin position="393"/>
        <end position="413"/>
    </location>
</feature>
<comment type="caution">
    <text evidence="2">The sequence shown here is derived from an EMBL/GenBank/DDBJ whole genome shotgun (WGS) entry which is preliminary data.</text>
</comment>
<sequence length="491" mass="54780">MSELLLLIALFLAGVGFFRLFACASLPVFTAAAAFPLGLIIWVGCYLFIYFLPLPPADPLPFNVTLTWQCFVLCALLLGGSSLYRARLTRRELIVYSLAVAMLALVERMMAHVPVKLALNPDSYTFLDITKPIGYSWKLLRAIFMTCLQATGLLVHYDLMQTLVIQCTAVSVSVLIGYVVFEEIRQSVPSASAREKCWIVGMSCLPILVLFCSPMGLLMLLYVNHHLLAATFIFLFAASWWLVRQTHNPLLLYPGILALMAFTLTRIEGLLFASALLPIFLSDPAIPAHHQRNASMLVLGGLLPWQLYVMWSLGDGRRVVTADQQLIIGAFFIAVMLSFQLNRWKLGRRMIRTLPWLLPLAGFGGFVVFTWLKPEHMLTTLYHVSMNLLIDRHGGWGTVWYWLIMATPVLLGVKRSPRARRCDRLGAASLTLVLLGLNLIFFRGATRLGMFDSANRMIVHVLPLLLVWVVIQMGHLGVSSPHAKAIAGAPE</sequence>
<feature type="transmembrane region" description="Helical" evidence="1">
    <location>
        <begin position="33"/>
        <end position="54"/>
    </location>
</feature>
<dbReference type="AlphaFoldDB" id="A0A9D5JZL1"/>
<feature type="transmembrane region" description="Helical" evidence="1">
    <location>
        <begin position="93"/>
        <end position="115"/>
    </location>
</feature>
<evidence type="ECO:0000313" key="2">
    <source>
        <dbReference type="EMBL" id="MBD3327128.1"/>
    </source>
</evidence>
<protein>
    <submittedName>
        <fullName evidence="2">Uncharacterized protein</fullName>
    </submittedName>
</protein>
<feature type="transmembrane region" description="Helical" evidence="1">
    <location>
        <begin position="354"/>
        <end position="373"/>
    </location>
</feature>
<organism evidence="2 3">
    <name type="scientific">candidate division KSB3 bacterium</name>
    <dbReference type="NCBI Taxonomy" id="2044937"/>
    <lineage>
        <taxon>Bacteria</taxon>
        <taxon>candidate division KSB3</taxon>
    </lineage>
</organism>
<feature type="transmembrane region" description="Helical" evidence="1">
    <location>
        <begin position="425"/>
        <end position="445"/>
    </location>
</feature>
<keyword evidence="1" id="KW-0472">Membrane</keyword>
<dbReference type="EMBL" id="WJJP01000691">
    <property type="protein sequence ID" value="MBD3327128.1"/>
    <property type="molecule type" value="Genomic_DNA"/>
</dbReference>
<keyword evidence="1" id="KW-1133">Transmembrane helix</keyword>
<feature type="transmembrane region" description="Helical" evidence="1">
    <location>
        <begin position="66"/>
        <end position="86"/>
    </location>
</feature>
<evidence type="ECO:0000256" key="1">
    <source>
        <dbReference type="SAM" id="Phobius"/>
    </source>
</evidence>
<feature type="transmembrane region" description="Helical" evidence="1">
    <location>
        <begin position="457"/>
        <end position="478"/>
    </location>
</feature>
<evidence type="ECO:0000313" key="3">
    <source>
        <dbReference type="Proteomes" id="UP000649604"/>
    </source>
</evidence>